<name>A0ABR8QCJ3_9CELL</name>
<dbReference type="PANTHER" id="PTHR22777:SF32">
    <property type="entry name" value="UPF0053 INNER MEMBRANE PROTEIN YFJD"/>
    <property type="match status" value="1"/>
</dbReference>
<feature type="compositionally biased region" description="Low complexity" evidence="10">
    <location>
        <begin position="430"/>
        <end position="442"/>
    </location>
</feature>
<dbReference type="RefSeq" id="WP_191782015.1">
    <property type="nucleotide sequence ID" value="NZ_JACSQV010000005.1"/>
</dbReference>
<reference evidence="13 14" key="1">
    <citation type="submission" date="2020-08" db="EMBL/GenBank/DDBJ databases">
        <title>A Genomic Blueprint of the Chicken Gut Microbiome.</title>
        <authorList>
            <person name="Gilroy R."/>
            <person name="Ravi A."/>
            <person name="Getino M."/>
            <person name="Pursley I."/>
            <person name="Horton D.L."/>
            <person name="Alikhan N.-F."/>
            <person name="Baker D."/>
            <person name="Gharbi K."/>
            <person name="Hall N."/>
            <person name="Watson M."/>
            <person name="Adriaenssens E.M."/>
            <person name="Foster-Nyarko E."/>
            <person name="Jarju S."/>
            <person name="Secka A."/>
            <person name="Antonio M."/>
            <person name="Oren A."/>
            <person name="Chaudhuri R."/>
            <person name="La Ragione R.M."/>
            <person name="Hildebrand F."/>
            <person name="Pallen M.J."/>
        </authorList>
    </citation>
    <scope>NUCLEOTIDE SEQUENCE [LARGE SCALE GENOMIC DNA]</scope>
    <source>
        <strain evidence="13 14">Sa3CUA2</strain>
    </source>
</reference>
<feature type="transmembrane region" description="Helical" evidence="11">
    <location>
        <begin position="91"/>
        <end position="111"/>
    </location>
</feature>
<keyword evidence="7 9" id="KW-0129">CBS domain</keyword>
<keyword evidence="8 11" id="KW-0472">Membrane</keyword>
<organism evidence="13 14">
    <name type="scientific">Cellulomonas avistercoris</name>
    <dbReference type="NCBI Taxonomy" id="2762242"/>
    <lineage>
        <taxon>Bacteria</taxon>
        <taxon>Bacillati</taxon>
        <taxon>Actinomycetota</taxon>
        <taxon>Actinomycetes</taxon>
        <taxon>Micrococcales</taxon>
        <taxon>Cellulomonadaceae</taxon>
        <taxon>Cellulomonas</taxon>
    </lineage>
</organism>
<evidence type="ECO:0000259" key="12">
    <source>
        <dbReference type="PROSITE" id="PS51371"/>
    </source>
</evidence>
<dbReference type="Gene3D" id="3.30.465.10">
    <property type="match status" value="1"/>
</dbReference>
<dbReference type="SMART" id="SM00116">
    <property type="entry name" value="CBS"/>
    <property type="match status" value="2"/>
</dbReference>
<evidence type="ECO:0000256" key="5">
    <source>
        <dbReference type="ARBA" id="ARBA00022737"/>
    </source>
</evidence>
<dbReference type="InterPro" id="IPR036318">
    <property type="entry name" value="FAD-bd_PCMH-like_sf"/>
</dbReference>
<evidence type="ECO:0000313" key="13">
    <source>
        <dbReference type="EMBL" id="MBD7918143.1"/>
    </source>
</evidence>
<keyword evidence="14" id="KW-1185">Reference proteome</keyword>
<gene>
    <name evidence="13" type="ORF">H9657_07605</name>
</gene>
<evidence type="ECO:0000256" key="6">
    <source>
        <dbReference type="ARBA" id="ARBA00022989"/>
    </source>
</evidence>
<dbReference type="InterPro" id="IPR044751">
    <property type="entry name" value="Ion_transp-like_CBS"/>
</dbReference>
<dbReference type="InterPro" id="IPR002550">
    <property type="entry name" value="CNNM"/>
</dbReference>
<evidence type="ECO:0000256" key="4">
    <source>
        <dbReference type="ARBA" id="ARBA00022692"/>
    </source>
</evidence>
<dbReference type="SUPFAM" id="SSF56176">
    <property type="entry name" value="FAD-binding/transporter-associated domain-like"/>
    <property type="match status" value="1"/>
</dbReference>
<evidence type="ECO:0000256" key="9">
    <source>
        <dbReference type="PROSITE-ProRule" id="PRU00703"/>
    </source>
</evidence>
<evidence type="ECO:0000256" key="2">
    <source>
        <dbReference type="ARBA" id="ARBA00006337"/>
    </source>
</evidence>
<keyword evidence="4 11" id="KW-0812">Transmembrane</keyword>
<feature type="transmembrane region" description="Helical" evidence="11">
    <location>
        <begin position="6"/>
        <end position="31"/>
    </location>
</feature>
<evidence type="ECO:0000256" key="7">
    <source>
        <dbReference type="ARBA" id="ARBA00023122"/>
    </source>
</evidence>
<dbReference type="Gene3D" id="3.10.580.10">
    <property type="entry name" value="CBS-domain"/>
    <property type="match status" value="1"/>
</dbReference>
<evidence type="ECO:0000256" key="11">
    <source>
        <dbReference type="SAM" id="Phobius"/>
    </source>
</evidence>
<evidence type="ECO:0000313" key="14">
    <source>
        <dbReference type="Proteomes" id="UP000604241"/>
    </source>
</evidence>
<comment type="caution">
    <text evidence="13">The sequence shown here is derived from an EMBL/GenBank/DDBJ whole genome shotgun (WGS) entry which is preliminary data.</text>
</comment>
<dbReference type="PROSITE" id="PS51371">
    <property type="entry name" value="CBS"/>
    <property type="match status" value="2"/>
</dbReference>
<protein>
    <submittedName>
        <fullName evidence="13">HlyC/CorC family transporter</fullName>
    </submittedName>
</protein>
<keyword evidence="6 11" id="KW-1133">Transmembrane helix</keyword>
<feature type="transmembrane region" description="Helical" evidence="11">
    <location>
        <begin position="123"/>
        <end position="145"/>
    </location>
</feature>
<sequence>MSGVPVALLVTVALVGIVLAAALSAGEVAVLRVTRARVTELESERPGAAARVRRLVDDPTRVTAAAAFVRLLGEMTATVCLTLAISAGSLSWWATALLAIAACAVVAFLLVRVSPRSMGRRHPVGVLASLSRLLLAVTVLAGGVGRRADPSASTSEQDDAELRDMVERVSESDAIEENEREMFRSVLELGDTLTREVMVPRTDMITTQADTPLHKVLALLLRSGFSRVPVVGESVDDVVGVLYLKDIVRRIPARGAADVVNGSLGDDDPLDAPASSLARPAVYVPESKPVDELLLELRDGSSHIALVVDEYGGIAGLVTIEDALEEIVGELTDEHDATAPVVEELGDGGFRVPARMSRDELGDLFGIDVEDEDVDTAAGLLAKALGKVPLPGSVGEIHGLRLEAERVEGRRKRLATVLVHRADEPDDDATTTPARGPTAAGPPAGGPPPPPRDHGSEATR</sequence>
<keyword evidence="5" id="KW-0677">Repeat</keyword>
<feature type="region of interest" description="Disordered" evidence="10">
    <location>
        <begin position="418"/>
        <end position="460"/>
    </location>
</feature>
<evidence type="ECO:0000256" key="8">
    <source>
        <dbReference type="ARBA" id="ARBA00023136"/>
    </source>
</evidence>
<proteinExistence type="inferred from homology"/>
<evidence type="ECO:0000256" key="1">
    <source>
        <dbReference type="ARBA" id="ARBA00004651"/>
    </source>
</evidence>
<dbReference type="InterPro" id="IPR000644">
    <property type="entry name" value="CBS_dom"/>
</dbReference>
<evidence type="ECO:0000256" key="10">
    <source>
        <dbReference type="SAM" id="MobiDB-lite"/>
    </source>
</evidence>
<dbReference type="Pfam" id="PF01595">
    <property type="entry name" value="CNNM"/>
    <property type="match status" value="1"/>
</dbReference>
<dbReference type="SMART" id="SM01091">
    <property type="entry name" value="CorC_HlyC"/>
    <property type="match status" value="1"/>
</dbReference>
<keyword evidence="3" id="KW-1003">Cell membrane</keyword>
<dbReference type="EMBL" id="JACSQV010000005">
    <property type="protein sequence ID" value="MBD7918143.1"/>
    <property type="molecule type" value="Genomic_DNA"/>
</dbReference>
<feature type="domain" description="CBS" evidence="12">
    <location>
        <begin position="277"/>
        <end position="334"/>
    </location>
</feature>
<dbReference type="Pfam" id="PF03471">
    <property type="entry name" value="CorC_HlyC"/>
    <property type="match status" value="1"/>
</dbReference>
<comment type="similarity">
    <text evidence="2">Belongs to the UPF0053 family.</text>
</comment>
<feature type="compositionally biased region" description="Basic and acidic residues" evidence="10">
    <location>
        <begin position="451"/>
        <end position="460"/>
    </location>
</feature>
<comment type="subcellular location">
    <subcellularLocation>
        <location evidence="1">Cell membrane</location>
        <topology evidence="1">Multi-pass membrane protein</topology>
    </subcellularLocation>
</comment>
<dbReference type="Pfam" id="PF00571">
    <property type="entry name" value="CBS"/>
    <property type="match status" value="2"/>
</dbReference>
<dbReference type="PANTHER" id="PTHR22777">
    <property type="entry name" value="HEMOLYSIN-RELATED"/>
    <property type="match status" value="1"/>
</dbReference>
<dbReference type="InterPro" id="IPR016169">
    <property type="entry name" value="FAD-bd_PCMH_sub2"/>
</dbReference>
<dbReference type="InterPro" id="IPR005170">
    <property type="entry name" value="Transptr-assoc_dom"/>
</dbReference>
<dbReference type="InterPro" id="IPR046342">
    <property type="entry name" value="CBS_dom_sf"/>
</dbReference>
<dbReference type="CDD" id="cd04590">
    <property type="entry name" value="CBS_pair_CorC_HlyC_assoc"/>
    <property type="match status" value="1"/>
</dbReference>
<dbReference type="SUPFAM" id="SSF54631">
    <property type="entry name" value="CBS-domain pair"/>
    <property type="match status" value="1"/>
</dbReference>
<feature type="transmembrane region" description="Helical" evidence="11">
    <location>
        <begin position="62"/>
        <end position="85"/>
    </location>
</feature>
<evidence type="ECO:0000256" key="3">
    <source>
        <dbReference type="ARBA" id="ARBA00022475"/>
    </source>
</evidence>
<dbReference type="Proteomes" id="UP000604241">
    <property type="component" value="Unassembled WGS sequence"/>
</dbReference>
<feature type="domain" description="CBS" evidence="12">
    <location>
        <begin position="198"/>
        <end position="259"/>
    </location>
</feature>
<accession>A0ABR8QCJ3</accession>